<keyword evidence="1" id="KW-1133">Transmembrane helix</keyword>
<keyword evidence="1" id="KW-0472">Membrane</keyword>
<feature type="transmembrane region" description="Helical" evidence="1">
    <location>
        <begin position="44"/>
        <end position="66"/>
    </location>
</feature>
<evidence type="ECO:0000313" key="3">
    <source>
        <dbReference type="Proteomes" id="UP000075544"/>
    </source>
</evidence>
<protein>
    <submittedName>
        <fullName evidence="2">Uncharacterized protein</fullName>
    </submittedName>
</protein>
<dbReference type="RefSeq" id="WP_061524793.1">
    <property type="nucleotide sequence ID" value="NZ_JRHX01000055.1"/>
</dbReference>
<sequence length="104" mass="11673">MNIKANVVNEPKHVVLPYSNEHKLFIAKRIKQQGNKRFTNFKSVVIQSICVLAVLALCISILGITLHIASYYQAKKDIETQALIQQLENGEVVEMTARVGGQHE</sequence>
<dbReference type="AlphaFoldDB" id="A0A150HU73"/>
<reference evidence="2 3" key="1">
    <citation type="journal article" date="2016" name="Sci. Rep.">
        <title>Genomic and phenotypic characterization of the species Acinetobacter venetianus.</title>
        <authorList>
            <person name="Fondi M."/>
            <person name="Maida I."/>
            <person name="Perrin E."/>
            <person name="Orlandini V."/>
            <person name="La Torre L."/>
            <person name="Bosi E."/>
            <person name="Negroni A."/>
            <person name="Zanaroli G."/>
            <person name="Fava F."/>
            <person name="Decorosi F."/>
            <person name="Giovannetti L."/>
            <person name="Viti C."/>
            <person name="Vaneechoutte M."/>
            <person name="Dijkshoorn L."/>
            <person name="Fani R."/>
        </authorList>
    </citation>
    <scope>NUCLEOTIDE SEQUENCE [LARGE SCALE GENOMIC DNA]</scope>
    <source>
        <strain evidence="2 3">LUH13518</strain>
    </source>
</reference>
<dbReference type="Proteomes" id="UP000075544">
    <property type="component" value="Unassembled WGS sequence"/>
</dbReference>
<dbReference type="EMBL" id="JRHX01000055">
    <property type="protein sequence ID" value="KXZ70366.1"/>
    <property type="molecule type" value="Genomic_DNA"/>
</dbReference>
<keyword evidence="1" id="KW-0812">Transmembrane</keyword>
<accession>A0A150HU73</accession>
<evidence type="ECO:0000256" key="1">
    <source>
        <dbReference type="SAM" id="Phobius"/>
    </source>
</evidence>
<gene>
    <name evidence="2" type="ORF">AVENLUH13518_01850</name>
</gene>
<dbReference type="PATRIC" id="fig|52133.19.peg.1881"/>
<name>A0A150HU73_9GAMM</name>
<evidence type="ECO:0000313" key="2">
    <source>
        <dbReference type="EMBL" id="KXZ70366.1"/>
    </source>
</evidence>
<organism evidence="2 3">
    <name type="scientific">Acinetobacter venetianus</name>
    <dbReference type="NCBI Taxonomy" id="52133"/>
    <lineage>
        <taxon>Bacteria</taxon>
        <taxon>Pseudomonadati</taxon>
        <taxon>Pseudomonadota</taxon>
        <taxon>Gammaproteobacteria</taxon>
        <taxon>Moraxellales</taxon>
        <taxon>Moraxellaceae</taxon>
        <taxon>Acinetobacter</taxon>
    </lineage>
</organism>
<comment type="caution">
    <text evidence="2">The sequence shown here is derived from an EMBL/GenBank/DDBJ whole genome shotgun (WGS) entry which is preliminary data.</text>
</comment>
<proteinExistence type="predicted"/>